<organism evidence="2">
    <name type="scientific">Arundo donax</name>
    <name type="common">Giant reed</name>
    <name type="synonym">Donax arundinaceus</name>
    <dbReference type="NCBI Taxonomy" id="35708"/>
    <lineage>
        <taxon>Eukaryota</taxon>
        <taxon>Viridiplantae</taxon>
        <taxon>Streptophyta</taxon>
        <taxon>Embryophyta</taxon>
        <taxon>Tracheophyta</taxon>
        <taxon>Spermatophyta</taxon>
        <taxon>Magnoliopsida</taxon>
        <taxon>Liliopsida</taxon>
        <taxon>Poales</taxon>
        <taxon>Poaceae</taxon>
        <taxon>PACMAD clade</taxon>
        <taxon>Arundinoideae</taxon>
        <taxon>Arundineae</taxon>
        <taxon>Arundo</taxon>
    </lineage>
</organism>
<keyword evidence="1" id="KW-1133">Transmembrane helix</keyword>
<dbReference type="EMBL" id="GBRH01240801">
    <property type="protein sequence ID" value="JAD57094.1"/>
    <property type="molecule type" value="Transcribed_RNA"/>
</dbReference>
<reference evidence="2" key="2">
    <citation type="journal article" date="2015" name="Data Brief">
        <title>Shoot transcriptome of the giant reed, Arundo donax.</title>
        <authorList>
            <person name="Barrero R.A."/>
            <person name="Guerrero F.D."/>
            <person name="Moolhuijzen P."/>
            <person name="Goolsby J.A."/>
            <person name="Tidwell J."/>
            <person name="Bellgard S.E."/>
            <person name="Bellgard M.I."/>
        </authorList>
    </citation>
    <scope>NUCLEOTIDE SEQUENCE</scope>
    <source>
        <tissue evidence="2">Shoot tissue taken approximately 20 cm above the soil surface</tissue>
    </source>
</reference>
<reference evidence="2" key="1">
    <citation type="submission" date="2014-09" db="EMBL/GenBank/DDBJ databases">
        <authorList>
            <person name="Magalhaes I.L.F."/>
            <person name="Oliveira U."/>
            <person name="Santos F.R."/>
            <person name="Vidigal T.H.D.A."/>
            <person name="Brescovit A.D."/>
            <person name="Santos A.J."/>
        </authorList>
    </citation>
    <scope>NUCLEOTIDE SEQUENCE</scope>
    <source>
        <tissue evidence="2">Shoot tissue taken approximately 20 cm above the soil surface</tissue>
    </source>
</reference>
<keyword evidence="1" id="KW-0812">Transmembrane</keyword>
<feature type="transmembrane region" description="Helical" evidence="1">
    <location>
        <begin position="12"/>
        <end position="34"/>
    </location>
</feature>
<proteinExistence type="predicted"/>
<evidence type="ECO:0000256" key="1">
    <source>
        <dbReference type="SAM" id="Phobius"/>
    </source>
</evidence>
<name>A0A0A9AZH5_ARUDO</name>
<protein>
    <submittedName>
        <fullName evidence="2">Uncharacterized protein</fullName>
    </submittedName>
</protein>
<dbReference type="AlphaFoldDB" id="A0A0A9AZH5"/>
<sequence length="35" mass="3834">MHSMGSPLELLLSIFSSSFHMEFAVSSLFLTLGIC</sequence>
<keyword evidence="1" id="KW-0472">Membrane</keyword>
<evidence type="ECO:0000313" key="2">
    <source>
        <dbReference type="EMBL" id="JAD57094.1"/>
    </source>
</evidence>
<accession>A0A0A9AZH5</accession>